<keyword evidence="6" id="KW-1185">Reference proteome</keyword>
<feature type="domain" description="RRM" evidence="4">
    <location>
        <begin position="77"/>
        <end position="154"/>
    </location>
</feature>
<dbReference type="InterPro" id="IPR012677">
    <property type="entry name" value="Nucleotide-bd_a/b_plait_sf"/>
</dbReference>
<feature type="compositionally biased region" description="Polar residues" evidence="3">
    <location>
        <begin position="684"/>
        <end position="697"/>
    </location>
</feature>
<feature type="region of interest" description="Disordered" evidence="3">
    <location>
        <begin position="45"/>
        <end position="72"/>
    </location>
</feature>
<feature type="region of interest" description="Disordered" evidence="3">
    <location>
        <begin position="664"/>
        <end position="697"/>
    </location>
</feature>
<evidence type="ECO:0000259" key="4">
    <source>
        <dbReference type="PROSITE" id="PS50102"/>
    </source>
</evidence>
<dbReference type="PANTHER" id="PTHR18806">
    <property type="entry name" value="RBM25 PROTEIN"/>
    <property type="match status" value="1"/>
</dbReference>
<keyword evidence="1" id="KW-0507">mRNA processing</keyword>
<dbReference type="Pfam" id="PF00076">
    <property type="entry name" value="RRM_1"/>
    <property type="match status" value="1"/>
</dbReference>
<dbReference type="Gene3D" id="1.20.1390.10">
    <property type="entry name" value="PWI domain"/>
    <property type="match status" value="1"/>
</dbReference>
<dbReference type="AlphaFoldDB" id="A0A7E4W4I4"/>
<dbReference type="PANTHER" id="PTHR18806:SF4">
    <property type="entry name" value="RNA-BINDING PROTEIN 25"/>
    <property type="match status" value="1"/>
</dbReference>
<feature type="compositionally biased region" description="Basic and acidic residues" evidence="3">
    <location>
        <begin position="314"/>
        <end position="352"/>
    </location>
</feature>
<feature type="compositionally biased region" description="Basic and acidic residues" evidence="3">
    <location>
        <begin position="442"/>
        <end position="452"/>
    </location>
</feature>
<dbReference type="InterPro" id="IPR000504">
    <property type="entry name" value="RRM_dom"/>
</dbReference>
<protein>
    <submittedName>
        <fullName evidence="7">PWI domain-containing protein</fullName>
    </submittedName>
</protein>
<dbReference type="InterPro" id="IPR036483">
    <property type="entry name" value="PWI_dom_sf"/>
</dbReference>
<dbReference type="WBParaSite" id="Pan_g6442.t1">
    <property type="protein sequence ID" value="Pan_g6442.t1"/>
    <property type="gene ID" value="Pan_g6442"/>
</dbReference>
<dbReference type="InterPro" id="IPR034268">
    <property type="entry name" value="RBM25_RRM"/>
</dbReference>
<dbReference type="InterPro" id="IPR002483">
    <property type="entry name" value="PWI_dom"/>
</dbReference>
<accession>A0A7E4W4I4</accession>
<feature type="region of interest" description="Disordered" evidence="3">
    <location>
        <begin position="212"/>
        <end position="365"/>
    </location>
</feature>
<dbReference type="InterPro" id="IPR035979">
    <property type="entry name" value="RBD_domain_sf"/>
</dbReference>
<feature type="compositionally biased region" description="Basic and acidic residues" evidence="3">
    <location>
        <begin position="283"/>
        <end position="295"/>
    </location>
</feature>
<dbReference type="Proteomes" id="UP000492821">
    <property type="component" value="Unassembled WGS sequence"/>
</dbReference>
<feature type="compositionally biased region" description="Basic and acidic residues" evidence="3">
    <location>
        <begin position="244"/>
        <end position="262"/>
    </location>
</feature>
<evidence type="ECO:0000259" key="5">
    <source>
        <dbReference type="PROSITE" id="PS51025"/>
    </source>
</evidence>
<evidence type="ECO:0000313" key="6">
    <source>
        <dbReference type="Proteomes" id="UP000492821"/>
    </source>
</evidence>
<feature type="region of interest" description="Disordered" evidence="3">
    <location>
        <begin position="1"/>
        <end position="22"/>
    </location>
</feature>
<evidence type="ECO:0000256" key="3">
    <source>
        <dbReference type="SAM" id="MobiDB-lite"/>
    </source>
</evidence>
<dbReference type="GO" id="GO:0000381">
    <property type="term" value="P:regulation of alternative mRNA splicing, via spliceosome"/>
    <property type="evidence" value="ECO:0007669"/>
    <property type="project" value="TreeGrafter"/>
</dbReference>
<dbReference type="GO" id="GO:0005681">
    <property type="term" value="C:spliceosomal complex"/>
    <property type="evidence" value="ECO:0007669"/>
    <property type="project" value="TreeGrafter"/>
</dbReference>
<dbReference type="InterPro" id="IPR052768">
    <property type="entry name" value="RBM25"/>
</dbReference>
<dbReference type="Gene3D" id="3.30.70.330">
    <property type="match status" value="1"/>
</dbReference>
<evidence type="ECO:0000313" key="7">
    <source>
        <dbReference type="WBParaSite" id="Pan_g6442.t1"/>
    </source>
</evidence>
<sequence>MSYHRPFGRPPGQHAPPFGLRNSMPMPGQFFNPMVPPRPLIPGFGGPPHPGLRLPPMPRHSMPPRPRPPPVLLPPKTTVFVGNIAEDIGTELIQQLCQECGPVASFRRMQSANGKLQAFAFCEYAHPDHTRRALRLLNGFFLGGKALNLKIEEKVREQISLYMNSVRVDSGLPPLIIPEGAELPSTEEEKNKDAAVIIKIKENVAKVNPDFLIIPEPEPEPVKETKKRRSSSSSSSASSSAHGHSSDSEDDFRRLKNGRPSDSKQTSSSYARRSDSRPLTPDRGTKSREASERPSSKRSLKRDHTGTPRSPKPTKSERQSEAERDQAYEKRLRKWEEKELAFARDHEAEREKQRKRQKQREREARKLKIFHEDYDDDVDDAKYYRGDSLVQRRKAYDEQVEKDRIDREAEQAQLDAIRNEILNTAPQTGQAEVEAEARKRIDEAKTSHRGIDSIKLPFSPRGVTPEGTPPPDECPAIFKNVPTSSNSGWATLDPISTPTAPPLIGTKISMNAPVVNTNGVFGEDPDDDEDEKAKKKMRPLEITQKERLASLTTEERKRRIRDLIDTIPKNPDQIFAFPLRWDLLDDALIEARIRPWVMKKVLQYIGEDEPALVKFVCDCVRNKADPKKLVLDLSMVFDDEAESFITKMWRLMIYETEARHTGLSSSLPAVPSKTPSAHPKPDEPSSSIDTTKTATPV</sequence>
<evidence type="ECO:0000256" key="1">
    <source>
        <dbReference type="ARBA" id="ARBA00022664"/>
    </source>
</evidence>
<dbReference type="SMART" id="SM00360">
    <property type="entry name" value="RRM"/>
    <property type="match status" value="1"/>
</dbReference>
<feature type="region of interest" description="Disordered" evidence="3">
    <location>
        <begin position="442"/>
        <end position="469"/>
    </location>
</feature>
<dbReference type="GO" id="GO:0003729">
    <property type="term" value="F:mRNA binding"/>
    <property type="evidence" value="ECO:0007669"/>
    <property type="project" value="TreeGrafter"/>
</dbReference>
<reference evidence="6" key="1">
    <citation type="journal article" date="2013" name="Genetics">
        <title>The draft genome and transcriptome of Panagrellus redivivus are shaped by the harsh demands of a free-living lifestyle.</title>
        <authorList>
            <person name="Srinivasan J."/>
            <person name="Dillman A.R."/>
            <person name="Macchietto M.G."/>
            <person name="Heikkinen L."/>
            <person name="Lakso M."/>
            <person name="Fracchia K.M."/>
            <person name="Antoshechkin I."/>
            <person name="Mortazavi A."/>
            <person name="Wong G."/>
            <person name="Sternberg P.W."/>
        </authorList>
    </citation>
    <scope>NUCLEOTIDE SEQUENCE [LARGE SCALE GENOMIC DNA]</scope>
    <source>
        <strain evidence="6">MT8872</strain>
    </source>
</reference>
<dbReference type="SMART" id="SM00311">
    <property type="entry name" value="PWI"/>
    <property type="match status" value="1"/>
</dbReference>
<dbReference type="PROSITE" id="PS50102">
    <property type="entry name" value="RRM"/>
    <property type="match status" value="1"/>
</dbReference>
<dbReference type="Pfam" id="PF01480">
    <property type="entry name" value="PWI"/>
    <property type="match status" value="1"/>
</dbReference>
<evidence type="ECO:0000256" key="2">
    <source>
        <dbReference type="PROSITE-ProRule" id="PRU00176"/>
    </source>
</evidence>
<keyword evidence="2" id="KW-0694">RNA-binding</keyword>
<dbReference type="SUPFAM" id="SSF54928">
    <property type="entry name" value="RNA-binding domain, RBD"/>
    <property type="match status" value="1"/>
</dbReference>
<proteinExistence type="predicted"/>
<dbReference type="PROSITE" id="PS51025">
    <property type="entry name" value="PWI"/>
    <property type="match status" value="1"/>
</dbReference>
<organism evidence="6 7">
    <name type="scientific">Panagrellus redivivus</name>
    <name type="common">Microworm</name>
    <dbReference type="NCBI Taxonomy" id="6233"/>
    <lineage>
        <taxon>Eukaryota</taxon>
        <taxon>Metazoa</taxon>
        <taxon>Ecdysozoa</taxon>
        <taxon>Nematoda</taxon>
        <taxon>Chromadorea</taxon>
        <taxon>Rhabditida</taxon>
        <taxon>Tylenchina</taxon>
        <taxon>Panagrolaimomorpha</taxon>
        <taxon>Panagrolaimoidea</taxon>
        <taxon>Panagrolaimidae</taxon>
        <taxon>Panagrellus</taxon>
    </lineage>
</organism>
<dbReference type="GO" id="GO:0006397">
    <property type="term" value="P:mRNA processing"/>
    <property type="evidence" value="ECO:0007669"/>
    <property type="project" value="UniProtKB-KW"/>
</dbReference>
<feature type="domain" description="PWI" evidence="5">
    <location>
        <begin position="572"/>
        <end position="669"/>
    </location>
</feature>
<name>A0A7E4W4I4_PANRE</name>
<dbReference type="SUPFAM" id="SSF101233">
    <property type="entry name" value="PWI domain"/>
    <property type="match status" value="1"/>
</dbReference>
<reference evidence="7" key="2">
    <citation type="submission" date="2020-10" db="UniProtKB">
        <authorList>
            <consortium name="WormBaseParasite"/>
        </authorList>
    </citation>
    <scope>IDENTIFICATION</scope>
</reference>
<feature type="compositionally biased region" description="Low complexity" evidence="3">
    <location>
        <begin position="231"/>
        <end position="243"/>
    </location>
</feature>
<dbReference type="CDD" id="cd12446">
    <property type="entry name" value="RRM_RBM25"/>
    <property type="match status" value="1"/>
</dbReference>